<dbReference type="InterPro" id="IPR029063">
    <property type="entry name" value="SAM-dependent_MTases_sf"/>
</dbReference>
<dbReference type="PANTHER" id="PTHR14614:SF104">
    <property type="entry name" value="N-METHYLTRANSFERASE, PUTATIVE (AFU_ORTHOLOGUE AFUA_1G17750)-RELATED"/>
    <property type="match status" value="1"/>
</dbReference>
<evidence type="ECO:0000313" key="2">
    <source>
        <dbReference type="EMBL" id="OQE07523.1"/>
    </source>
</evidence>
<feature type="compositionally biased region" description="Basic residues" evidence="1">
    <location>
        <begin position="1"/>
        <end position="14"/>
    </location>
</feature>
<dbReference type="InterPro" id="IPR019410">
    <property type="entry name" value="Methyltransf_16"/>
</dbReference>
<dbReference type="SUPFAM" id="SSF53335">
    <property type="entry name" value="S-adenosyl-L-methionine-dependent methyltransferases"/>
    <property type="match status" value="1"/>
</dbReference>
<sequence length="339" mass="37215">MLHSRLRPLSRRHQPTNTPAPAPEFQNQDASDSDEAPEDLFGAFLPHLFPDDVHSFHGDPGQHLLYSSPRYGDLNIMVPSYPGSSQNRSGETTVPAKTDGSVNQVNEERKLFAHFLWSAGMVVAEGVEEADTPAAPGKTETEAQKESRELWSIKGESVLELGAGAALPSIICALANASTVTATDHPSSPALSGAIAFNFAHNLSKRPVTRKVSLHPHEWGVLDDAFSAENKGAFTRIVAADCFWMRSQHENLSRTMEWFLAPGGKVWVVAGFHTGRAIVAAFLETVVEDGFVVERIYERDLVARAEGGGEVRREWRPVRDGENVENQKRWCVVAVLKRG</sequence>
<evidence type="ECO:0000256" key="1">
    <source>
        <dbReference type="SAM" id="MobiDB-lite"/>
    </source>
</evidence>
<feature type="compositionally biased region" description="Polar residues" evidence="1">
    <location>
        <begin position="15"/>
        <end position="30"/>
    </location>
</feature>
<organism evidence="2 3">
    <name type="scientific">Penicillium vulpinum</name>
    <dbReference type="NCBI Taxonomy" id="29845"/>
    <lineage>
        <taxon>Eukaryota</taxon>
        <taxon>Fungi</taxon>
        <taxon>Dikarya</taxon>
        <taxon>Ascomycota</taxon>
        <taxon>Pezizomycotina</taxon>
        <taxon>Eurotiomycetes</taxon>
        <taxon>Eurotiomycetidae</taxon>
        <taxon>Eurotiales</taxon>
        <taxon>Aspergillaceae</taxon>
        <taxon>Penicillium</taxon>
    </lineage>
</organism>
<gene>
    <name evidence="2" type="ORF">PENVUL_c013G03996</name>
</gene>
<protein>
    <recommendedName>
        <fullName evidence="4">Nicotinamide N-methyltransferase</fullName>
    </recommendedName>
</protein>
<dbReference type="GO" id="GO:0005737">
    <property type="term" value="C:cytoplasm"/>
    <property type="evidence" value="ECO:0007669"/>
    <property type="project" value="TreeGrafter"/>
</dbReference>
<dbReference type="GO" id="GO:0008757">
    <property type="term" value="F:S-adenosylmethionine-dependent methyltransferase activity"/>
    <property type="evidence" value="ECO:0007669"/>
    <property type="project" value="UniProtKB-ARBA"/>
</dbReference>
<dbReference type="AlphaFoldDB" id="A0A1V6S1K7"/>
<dbReference type="EMBL" id="MDYP01000013">
    <property type="protein sequence ID" value="OQE07523.1"/>
    <property type="molecule type" value="Genomic_DNA"/>
</dbReference>
<dbReference type="OrthoDB" id="2106152at2759"/>
<dbReference type="PANTHER" id="PTHR14614">
    <property type="entry name" value="HEPATOCELLULAR CARCINOMA-ASSOCIATED ANTIGEN"/>
    <property type="match status" value="1"/>
</dbReference>
<dbReference type="Pfam" id="PF10294">
    <property type="entry name" value="Methyltransf_16"/>
    <property type="match status" value="1"/>
</dbReference>
<accession>A0A1V6S1K7</accession>
<name>A0A1V6S1K7_9EURO</name>
<evidence type="ECO:0008006" key="4">
    <source>
        <dbReference type="Google" id="ProtNLM"/>
    </source>
</evidence>
<dbReference type="Gene3D" id="3.40.50.150">
    <property type="entry name" value="Vaccinia Virus protein VP39"/>
    <property type="match status" value="1"/>
</dbReference>
<reference evidence="3" key="1">
    <citation type="journal article" date="2017" name="Nat. Microbiol.">
        <title>Global analysis of biosynthetic gene clusters reveals vast potential of secondary metabolite production in Penicillium species.</title>
        <authorList>
            <person name="Nielsen J.C."/>
            <person name="Grijseels S."/>
            <person name="Prigent S."/>
            <person name="Ji B."/>
            <person name="Dainat J."/>
            <person name="Nielsen K.F."/>
            <person name="Frisvad J.C."/>
            <person name="Workman M."/>
            <person name="Nielsen J."/>
        </authorList>
    </citation>
    <scope>NUCLEOTIDE SEQUENCE [LARGE SCALE GENOMIC DNA]</scope>
    <source>
        <strain evidence="3">IBT 29486</strain>
    </source>
</reference>
<comment type="caution">
    <text evidence="2">The sequence shown here is derived from an EMBL/GenBank/DDBJ whole genome shotgun (WGS) entry which is preliminary data.</text>
</comment>
<dbReference type="Proteomes" id="UP000191518">
    <property type="component" value="Unassembled WGS sequence"/>
</dbReference>
<keyword evidence="3" id="KW-1185">Reference proteome</keyword>
<evidence type="ECO:0000313" key="3">
    <source>
        <dbReference type="Proteomes" id="UP000191518"/>
    </source>
</evidence>
<proteinExistence type="predicted"/>
<feature type="region of interest" description="Disordered" evidence="1">
    <location>
        <begin position="1"/>
        <end position="38"/>
    </location>
</feature>